<dbReference type="InterPro" id="IPR011022">
    <property type="entry name" value="Arrestin_C-like"/>
</dbReference>
<dbReference type="InterPro" id="IPR011021">
    <property type="entry name" value="Arrestin-like_N"/>
</dbReference>
<evidence type="ECO:0000256" key="1">
    <source>
        <dbReference type="ARBA" id="ARBA00005298"/>
    </source>
</evidence>
<dbReference type="EMBL" id="NEDP02004063">
    <property type="protein sequence ID" value="OWF46929.1"/>
    <property type="molecule type" value="Genomic_DNA"/>
</dbReference>
<comment type="caution">
    <text evidence="3">The sequence shown here is derived from an EMBL/GenBank/DDBJ whole genome shotgun (WGS) entry which is preliminary data.</text>
</comment>
<dbReference type="InterPro" id="IPR014756">
    <property type="entry name" value="Ig_E-set"/>
</dbReference>
<sequence length="323" mass="36403">MKKAETVQSVLRNGECKIQLLSKREDGSFNAGGKVEAIVRLQLTEALEVRGLVAKLHGYAKTEWNDSVGPNSFRRGGRQEIINLESKIFRAMSSGVKTYNAGPHEFRVKFDLPKAVPSSFEGSNGFIRYILYVLAQTNAKTEMLDPKNVHVICPLDLNMDPINGVPWHRSENKDVGLFPCIAGKVSMTLQVDKRGYCPGETIALFGQIHNNSRMVIAFSRCSLIQRVRYLQDKWHDFVEKKSVVSIKHDSTDPGCTDSWNGDELKIPDDVTTNLDHCRLIQVKYTLKVEVKVRFAKTYELLSIVLRMGNIPSTKATRSPFPFQ</sequence>
<evidence type="ECO:0000313" key="4">
    <source>
        <dbReference type="Proteomes" id="UP000242188"/>
    </source>
</evidence>
<keyword evidence="4" id="KW-1185">Reference proteome</keyword>
<protein>
    <submittedName>
        <fullName evidence="3">Arrestin domain-containing protein 2</fullName>
    </submittedName>
</protein>
<dbReference type="AlphaFoldDB" id="A0A210QDY4"/>
<name>A0A210QDY4_MIZYE</name>
<dbReference type="InterPro" id="IPR050357">
    <property type="entry name" value="Arrestin_domain-protein"/>
</dbReference>
<dbReference type="Gene3D" id="2.60.40.640">
    <property type="match status" value="2"/>
</dbReference>
<dbReference type="OrthoDB" id="2333384at2759"/>
<dbReference type="STRING" id="6573.A0A210QDY4"/>
<dbReference type="GO" id="GO:0015031">
    <property type="term" value="P:protein transport"/>
    <property type="evidence" value="ECO:0007669"/>
    <property type="project" value="TreeGrafter"/>
</dbReference>
<dbReference type="Pfam" id="PF02752">
    <property type="entry name" value="Arrestin_C"/>
    <property type="match status" value="1"/>
</dbReference>
<feature type="domain" description="Arrestin C-terminal-like" evidence="2">
    <location>
        <begin position="181"/>
        <end position="300"/>
    </location>
</feature>
<accession>A0A210QDY4</accession>
<reference evidence="3 4" key="1">
    <citation type="journal article" date="2017" name="Nat. Ecol. Evol.">
        <title>Scallop genome provides insights into evolution of bilaterian karyotype and development.</title>
        <authorList>
            <person name="Wang S."/>
            <person name="Zhang J."/>
            <person name="Jiao W."/>
            <person name="Li J."/>
            <person name="Xun X."/>
            <person name="Sun Y."/>
            <person name="Guo X."/>
            <person name="Huan P."/>
            <person name="Dong B."/>
            <person name="Zhang L."/>
            <person name="Hu X."/>
            <person name="Sun X."/>
            <person name="Wang J."/>
            <person name="Zhao C."/>
            <person name="Wang Y."/>
            <person name="Wang D."/>
            <person name="Huang X."/>
            <person name="Wang R."/>
            <person name="Lv J."/>
            <person name="Li Y."/>
            <person name="Zhang Z."/>
            <person name="Liu B."/>
            <person name="Lu W."/>
            <person name="Hui Y."/>
            <person name="Liang J."/>
            <person name="Zhou Z."/>
            <person name="Hou R."/>
            <person name="Li X."/>
            <person name="Liu Y."/>
            <person name="Li H."/>
            <person name="Ning X."/>
            <person name="Lin Y."/>
            <person name="Zhao L."/>
            <person name="Xing Q."/>
            <person name="Dou J."/>
            <person name="Li Y."/>
            <person name="Mao J."/>
            <person name="Guo H."/>
            <person name="Dou H."/>
            <person name="Li T."/>
            <person name="Mu C."/>
            <person name="Jiang W."/>
            <person name="Fu Q."/>
            <person name="Fu X."/>
            <person name="Miao Y."/>
            <person name="Liu J."/>
            <person name="Yu Q."/>
            <person name="Li R."/>
            <person name="Liao H."/>
            <person name="Li X."/>
            <person name="Kong Y."/>
            <person name="Jiang Z."/>
            <person name="Chourrout D."/>
            <person name="Li R."/>
            <person name="Bao Z."/>
        </authorList>
    </citation>
    <scope>NUCLEOTIDE SEQUENCE [LARGE SCALE GENOMIC DNA]</scope>
    <source>
        <strain evidence="3 4">PY_sf001</strain>
    </source>
</reference>
<dbReference type="Proteomes" id="UP000242188">
    <property type="component" value="Unassembled WGS sequence"/>
</dbReference>
<evidence type="ECO:0000313" key="3">
    <source>
        <dbReference type="EMBL" id="OWF46929.1"/>
    </source>
</evidence>
<comment type="similarity">
    <text evidence="1">Belongs to the arrestin family.</text>
</comment>
<dbReference type="GO" id="GO:0005737">
    <property type="term" value="C:cytoplasm"/>
    <property type="evidence" value="ECO:0007669"/>
    <property type="project" value="TreeGrafter"/>
</dbReference>
<dbReference type="SUPFAM" id="SSF81296">
    <property type="entry name" value="E set domains"/>
    <property type="match status" value="2"/>
</dbReference>
<proteinExistence type="inferred from homology"/>
<dbReference type="PANTHER" id="PTHR11188">
    <property type="entry name" value="ARRESTIN DOMAIN CONTAINING PROTEIN"/>
    <property type="match status" value="1"/>
</dbReference>
<dbReference type="PANTHER" id="PTHR11188:SF176">
    <property type="entry name" value="ARRESTIN DOMAIN-CONTAINING PROTEIN 1"/>
    <property type="match status" value="1"/>
</dbReference>
<dbReference type="InterPro" id="IPR014752">
    <property type="entry name" value="Arrestin-like_C"/>
</dbReference>
<dbReference type="SMART" id="SM01017">
    <property type="entry name" value="Arrestin_C"/>
    <property type="match status" value="1"/>
</dbReference>
<gene>
    <name evidence="3" type="ORF">KP79_PYT14936</name>
</gene>
<organism evidence="3 4">
    <name type="scientific">Mizuhopecten yessoensis</name>
    <name type="common">Japanese scallop</name>
    <name type="synonym">Patinopecten yessoensis</name>
    <dbReference type="NCBI Taxonomy" id="6573"/>
    <lineage>
        <taxon>Eukaryota</taxon>
        <taxon>Metazoa</taxon>
        <taxon>Spiralia</taxon>
        <taxon>Lophotrochozoa</taxon>
        <taxon>Mollusca</taxon>
        <taxon>Bivalvia</taxon>
        <taxon>Autobranchia</taxon>
        <taxon>Pteriomorphia</taxon>
        <taxon>Pectinida</taxon>
        <taxon>Pectinoidea</taxon>
        <taxon>Pectinidae</taxon>
        <taxon>Mizuhopecten</taxon>
    </lineage>
</organism>
<dbReference type="Pfam" id="PF00339">
    <property type="entry name" value="Arrestin_N"/>
    <property type="match status" value="1"/>
</dbReference>
<evidence type="ECO:0000259" key="2">
    <source>
        <dbReference type="SMART" id="SM01017"/>
    </source>
</evidence>